<evidence type="ECO:0000313" key="3">
    <source>
        <dbReference type="Proteomes" id="UP000886998"/>
    </source>
</evidence>
<protein>
    <submittedName>
        <fullName evidence="2">VWFA and cache domain-containing protein 1</fullName>
    </submittedName>
</protein>
<comment type="caution">
    <text evidence="2">The sequence shown here is derived from an EMBL/GenBank/DDBJ whole genome shotgun (WGS) entry which is preliminary data.</text>
</comment>
<dbReference type="AlphaFoldDB" id="A0A8X6YBZ6"/>
<evidence type="ECO:0000313" key="2">
    <source>
        <dbReference type="EMBL" id="GFY69297.1"/>
    </source>
</evidence>
<proteinExistence type="predicted"/>
<organism evidence="2 3">
    <name type="scientific">Trichonephila inaurata madagascariensis</name>
    <dbReference type="NCBI Taxonomy" id="2747483"/>
    <lineage>
        <taxon>Eukaryota</taxon>
        <taxon>Metazoa</taxon>
        <taxon>Ecdysozoa</taxon>
        <taxon>Arthropoda</taxon>
        <taxon>Chelicerata</taxon>
        <taxon>Arachnida</taxon>
        <taxon>Araneae</taxon>
        <taxon>Araneomorphae</taxon>
        <taxon>Entelegynae</taxon>
        <taxon>Araneoidea</taxon>
        <taxon>Nephilidae</taxon>
        <taxon>Trichonephila</taxon>
        <taxon>Trichonephila inaurata</taxon>
    </lineage>
</organism>
<reference evidence="2" key="1">
    <citation type="submission" date="2020-08" db="EMBL/GenBank/DDBJ databases">
        <title>Multicomponent nature underlies the extraordinary mechanical properties of spider dragline silk.</title>
        <authorList>
            <person name="Kono N."/>
            <person name="Nakamura H."/>
            <person name="Mori M."/>
            <person name="Yoshida Y."/>
            <person name="Ohtoshi R."/>
            <person name="Malay A.D."/>
            <person name="Moran D.A.P."/>
            <person name="Tomita M."/>
            <person name="Numata K."/>
            <person name="Arakawa K."/>
        </authorList>
    </citation>
    <scope>NUCLEOTIDE SEQUENCE</scope>
</reference>
<dbReference type="Proteomes" id="UP000886998">
    <property type="component" value="Unassembled WGS sequence"/>
</dbReference>
<dbReference type="EMBL" id="BMAV01017540">
    <property type="protein sequence ID" value="GFY69297.1"/>
    <property type="molecule type" value="Genomic_DNA"/>
</dbReference>
<name>A0A8X6YBZ6_9ARAC</name>
<keyword evidence="3" id="KW-1185">Reference proteome</keyword>
<feature type="region of interest" description="Disordered" evidence="1">
    <location>
        <begin position="43"/>
        <end position="104"/>
    </location>
</feature>
<accession>A0A8X6YBZ6</accession>
<evidence type="ECO:0000256" key="1">
    <source>
        <dbReference type="SAM" id="MobiDB-lite"/>
    </source>
</evidence>
<gene>
    <name evidence="2" type="primary">NCL1_36565</name>
    <name evidence="2" type="ORF">TNIN_451161</name>
</gene>
<sequence length="156" mass="17259">MTQLNNEPEEMEPYQEPINPVTPFCRQLIPNVENVVSPYRVPTNYRRPAGGDSDHGYSTMTPHEDTELAPYFEPLLLGRVSSDQPNSQHSLSSGSRTSSPVSCVPSTTCSASPSILKMESGMPSWISPKPYLYSTDPKTRGTYVIAQVQVHSENLD</sequence>
<dbReference type="OrthoDB" id="6434588at2759"/>
<feature type="compositionally biased region" description="Polar residues" evidence="1">
    <location>
        <begin position="81"/>
        <end position="96"/>
    </location>
</feature>